<proteinExistence type="predicted"/>
<dbReference type="InterPro" id="IPR037523">
    <property type="entry name" value="VOC_core"/>
</dbReference>
<gene>
    <name evidence="2" type="ORF">GCM10025867_23260</name>
</gene>
<dbReference type="SUPFAM" id="SSF54593">
    <property type="entry name" value="Glyoxalase/Bleomycin resistance protein/Dihydroxybiphenyl dioxygenase"/>
    <property type="match status" value="1"/>
</dbReference>
<protein>
    <submittedName>
        <fullName evidence="2">Glyoxalase</fullName>
    </submittedName>
</protein>
<evidence type="ECO:0000313" key="2">
    <source>
        <dbReference type="EMBL" id="BDZ50085.1"/>
    </source>
</evidence>
<name>A0ABN6Y2I2_9MICO</name>
<dbReference type="Pfam" id="PF00903">
    <property type="entry name" value="Glyoxalase"/>
    <property type="match status" value="1"/>
</dbReference>
<evidence type="ECO:0000313" key="3">
    <source>
        <dbReference type="Proteomes" id="UP001321486"/>
    </source>
</evidence>
<organism evidence="2 3">
    <name type="scientific">Frondihabitans sucicola</name>
    <dbReference type="NCBI Taxonomy" id="1268041"/>
    <lineage>
        <taxon>Bacteria</taxon>
        <taxon>Bacillati</taxon>
        <taxon>Actinomycetota</taxon>
        <taxon>Actinomycetes</taxon>
        <taxon>Micrococcales</taxon>
        <taxon>Microbacteriaceae</taxon>
        <taxon>Frondihabitans</taxon>
    </lineage>
</organism>
<dbReference type="InterPro" id="IPR029068">
    <property type="entry name" value="Glyas_Bleomycin-R_OHBP_Dase"/>
</dbReference>
<dbReference type="RefSeq" id="WP_286343201.1">
    <property type="nucleotide sequence ID" value="NZ_AP027732.1"/>
</dbReference>
<dbReference type="CDD" id="cd06587">
    <property type="entry name" value="VOC"/>
    <property type="match status" value="1"/>
</dbReference>
<keyword evidence="3" id="KW-1185">Reference proteome</keyword>
<feature type="domain" description="VOC" evidence="1">
    <location>
        <begin position="6"/>
        <end position="127"/>
    </location>
</feature>
<evidence type="ECO:0000259" key="1">
    <source>
        <dbReference type="PROSITE" id="PS51819"/>
    </source>
</evidence>
<dbReference type="EMBL" id="AP027732">
    <property type="protein sequence ID" value="BDZ50085.1"/>
    <property type="molecule type" value="Genomic_DNA"/>
</dbReference>
<reference evidence="3" key="1">
    <citation type="journal article" date="2019" name="Int. J. Syst. Evol. Microbiol.">
        <title>The Global Catalogue of Microorganisms (GCM) 10K type strain sequencing project: providing services to taxonomists for standard genome sequencing and annotation.</title>
        <authorList>
            <consortium name="The Broad Institute Genomics Platform"/>
            <consortium name="The Broad Institute Genome Sequencing Center for Infectious Disease"/>
            <person name="Wu L."/>
            <person name="Ma J."/>
        </authorList>
    </citation>
    <scope>NUCLEOTIDE SEQUENCE [LARGE SCALE GENOMIC DNA]</scope>
    <source>
        <strain evidence="3">NBRC 108728</strain>
    </source>
</reference>
<dbReference type="Proteomes" id="UP001321486">
    <property type="component" value="Chromosome"/>
</dbReference>
<accession>A0ABN6Y2I2</accession>
<sequence>MPEFNGYAHVAITVSDHAASLPFYEKVFESAPVGELVTDDFNRQIFPAGDGQVFGVTEYAEKRPGGFDFLLPGLDHVSFAVSTGTDVIRLQNRLADAGIAGDLVEVDYGTVLNIKDPDGNAIEFFGPPAA</sequence>
<dbReference type="PROSITE" id="PS51819">
    <property type="entry name" value="VOC"/>
    <property type="match status" value="1"/>
</dbReference>
<dbReference type="InterPro" id="IPR004360">
    <property type="entry name" value="Glyas_Fos-R_dOase_dom"/>
</dbReference>
<dbReference type="Gene3D" id="3.10.180.10">
    <property type="entry name" value="2,3-Dihydroxybiphenyl 1,2-Dioxygenase, domain 1"/>
    <property type="match status" value="1"/>
</dbReference>